<dbReference type="PANTHER" id="PTHR46917:SF1">
    <property type="entry name" value="MORN REPEAT-CONTAINING PROTEIN 2"/>
    <property type="match status" value="1"/>
</dbReference>
<dbReference type="FunFam" id="2.20.110.10:FF:000025">
    <property type="entry name" value="MORN repeat, putative"/>
    <property type="match status" value="1"/>
</dbReference>
<reference evidence="3" key="1">
    <citation type="submission" date="2021-01" db="EMBL/GenBank/DDBJ databases">
        <authorList>
            <person name="Corre E."/>
            <person name="Pelletier E."/>
            <person name="Niang G."/>
            <person name="Scheremetjew M."/>
            <person name="Finn R."/>
            <person name="Kale V."/>
            <person name="Holt S."/>
            <person name="Cochrane G."/>
            <person name="Meng A."/>
            <person name="Brown T."/>
            <person name="Cohen L."/>
        </authorList>
    </citation>
    <scope>NUCLEOTIDE SEQUENCE</scope>
    <source>
        <strain evidence="3">CCMP1661</strain>
    </source>
</reference>
<dbReference type="Gene3D" id="2.20.110.10">
    <property type="entry name" value="Histone H3 K4-specific methyltransferase SET7/9 N-terminal domain"/>
    <property type="match status" value="2"/>
</dbReference>
<dbReference type="EMBL" id="HBHR01021449">
    <property type="protein sequence ID" value="CAD9872810.1"/>
    <property type="molecule type" value="Transcribed_RNA"/>
</dbReference>
<protein>
    <recommendedName>
        <fullName evidence="4">MORN repeat-containing protein 5</fullName>
    </recommendedName>
</protein>
<name>A0A7S2V7Z2_9STRA</name>
<keyword evidence="1" id="KW-0677">Repeat</keyword>
<sequence>MAETPGGSVKDHAEEEPDTGTGHFCFVDGARYDGEWINNGGKKMRHGQGKFVDGPESYEGHWAHDSMHGQGKMCFASGAVYEGEFVKNQFYGQGSYTWSDGAVYTGGWRENKMHGEGTYKDSENVQWKGQFYNGKFNNGRSYVMLR</sequence>
<dbReference type="InterPro" id="IPR003409">
    <property type="entry name" value="MORN"/>
</dbReference>
<accession>A0A7S2V7Z2</accession>
<dbReference type="Pfam" id="PF02493">
    <property type="entry name" value="MORN"/>
    <property type="match status" value="4"/>
</dbReference>
<evidence type="ECO:0008006" key="4">
    <source>
        <dbReference type="Google" id="ProtNLM"/>
    </source>
</evidence>
<dbReference type="AlphaFoldDB" id="A0A7S2V7Z2"/>
<gene>
    <name evidence="3" type="ORF">FJAP1339_LOCUS10895</name>
</gene>
<evidence type="ECO:0000313" key="3">
    <source>
        <dbReference type="EMBL" id="CAD9872810.1"/>
    </source>
</evidence>
<dbReference type="SUPFAM" id="SSF82185">
    <property type="entry name" value="Histone H3 K4-specific methyltransferase SET7/9 N-terminal domain"/>
    <property type="match status" value="1"/>
</dbReference>
<dbReference type="SMART" id="SM00698">
    <property type="entry name" value="MORN"/>
    <property type="match status" value="4"/>
</dbReference>
<proteinExistence type="predicted"/>
<dbReference type="PANTHER" id="PTHR46917">
    <property type="entry name" value="MORN REPEAT-CONTAINING PROTEIN 2"/>
    <property type="match status" value="1"/>
</dbReference>
<organism evidence="3">
    <name type="scientific">Fibrocapsa japonica</name>
    <dbReference type="NCBI Taxonomy" id="94617"/>
    <lineage>
        <taxon>Eukaryota</taxon>
        <taxon>Sar</taxon>
        <taxon>Stramenopiles</taxon>
        <taxon>Ochrophyta</taxon>
        <taxon>Raphidophyceae</taxon>
        <taxon>Chattonellales</taxon>
        <taxon>Chattonellaceae</taxon>
        <taxon>Fibrocapsa</taxon>
    </lineage>
</organism>
<feature type="region of interest" description="Disordered" evidence="2">
    <location>
        <begin position="1"/>
        <end position="21"/>
    </location>
</feature>
<evidence type="ECO:0000256" key="2">
    <source>
        <dbReference type="SAM" id="MobiDB-lite"/>
    </source>
</evidence>
<dbReference type="InterPro" id="IPR052849">
    <property type="entry name" value="MORN_repeat_protein"/>
</dbReference>
<evidence type="ECO:0000256" key="1">
    <source>
        <dbReference type="ARBA" id="ARBA00022737"/>
    </source>
</evidence>